<feature type="domain" description="CBM1" evidence="12">
    <location>
        <begin position="369"/>
        <end position="405"/>
    </location>
</feature>
<keyword evidence="11" id="KW-1133">Transmembrane helix</keyword>
<dbReference type="PROSITE" id="PS00562">
    <property type="entry name" value="CBM1_1"/>
    <property type="match status" value="1"/>
</dbReference>
<dbReference type="InterPro" id="IPR029058">
    <property type="entry name" value="AB_hydrolase_fold"/>
</dbReference>
<dbReference type="Pfam" id="PF00734">
    <property type="entry name" value="CBM_1"/>
    <property type="match status" value="1"/>
</dbReference>
<dbReference type="NCBIfam" id="TIGR01840">
    <property type="entry name" value="esterase_phb"/>
    <property type="match status" value="1"/>
</dbReference>
<keyword evidence="8 9" id="KW-0624">Polysaccharide degradation</keyword>
<dbReference type="EMBL" id="JACAZF010000007">
    <property type="protein sequence ID" value="KAF7299477.1"/>
    <property type="molecule type" value="Genomic_DNA"/>
</dbReference>
<dbReference type="GO" id="GO:0045493">
    <property type="term" value="P:xylan catabolic process"/>
    <property type="evidence" value="ECO:0007669"/>
    <property type="project" value="UniProtKB-UniRule"/>
</dbReference>
<evidence type="ECO:0000259" key="12">
    <source>
        <dbReference type="PROSITE" id="PS51164"/>
    </source>
</evidence>
<evidence type="ECO:0000256" key="10">
    <source>
        <dbReference type="SAM" id="MobiDB-lite"/>
    </source>
</evidence>
<dbReference type="GeneID" id="59348139"/>
<keyword evidence="2 9" id="KW-0719">Serine esterase</keyword>
<evidence type="ECO:0000256" key="2">
    <source>
        <dbReference type="ARBA" id="ARBA00022487"/>
    </source>
</evidence>
<keyword evidence="11" id="KW-0812">Transmembrane</keyword>
<dbReference type="OrthoDB" id="2425929at2759"/>
<dbReference type="GO" id="GO:0005576">
    <property type="term" value="C:extracellular region"/>
    <property type="evidence" value="ECO:0007669"/>
    <property type="project" value="UniProtKB-SubCell"/>
</dbReference>
<dbReference type="SMART" id="SM00236">
    <property type="entry name" value="fCBD"/>
    <property type="match status" value="1"/>
</dbReference>
<dbReference type="PANTHER" id="PTHR43037">
    <property type="entry name" value="UNNAMED PRODUCT-RELATED"/>
    <property type="match status" value="1"/>
</dbReference>
<dbReference type="InterPro" id="IPR000254">
    <property type="entry name" value="CBD"/>
</dbReference>
<evidence type="ECO:0000313" key="13">
    <source>
        <dbReference type="EMBL" id="KAF7299477.1"/>
    </source>
</evidence>
<comment type="caution">
    <text evidence="13">The sequence shown here is derived from an EMBL/GenBank/DDBJ whole genome shotgun (WGS) entry which is preliminary data.</text>
</comment>
<evidence type="ECO:0000256" key="11">
    <source>
        <dbReference type="SAM" id="Phobius"/>
    </source>
</evidence>
<proteinExistence type="inferred from homology"/>
<evidence type="ECO:0000256" key="4">
    <source>
        <dbReference type="ARBA" id="ARBA00022729"/>
    </source>
</evidence>
<comment type="function">
    <text evidence="9">Esterase involved in the hydrolysis of xylan, a major structural heterogeneous polysaccharide found in plant biomass representing the second most abundant polysaccharide in the biosphere, after cellulose.</text>
</comment>
<dbReference type="EC" id="3.1.1.-" evidence="9"/>
<evidence type="ECO:0000256" key="8">
    <source>
        <dbReference type="ARBA" id="ARBA00023326"/>
    </source>
</evidence>
<evidence type="ECO:0000256" key="5">
    <source>
        <dbReference type="ARBA" id="ARBA00022801"/>
    </source>
</evidence>
<keyword evidence="3 9" id="KW-0964">Secreted</keyword>
<name>A0A8H6VZI4_9AGAR</name>
<dbReference type="Proteomes" id="UP000636479">
    <property type="component" value="Unassembled WGS sequence"/>
</dbReference>
<organism evidence="13 14">
    <name type="scientific">Mycena indigotica</name>
    <dbReference type="NCBI Taxonomy" id="2126181"/>
    <lineage>
        <taxon>Eukaryota</taxon>
        <taxon>Fungi</taxon>
        <taxon>Dikarya</taxon>
        <taxon>Basidiomycota</taxon>
        <taxon>Agaricomycotina</taxon>
        <taxon>Agaricomycetes</taxon>
        <taxon>Agaricomycetidae</taxon>
        <taxon>Agaricales</taxon>
        <taxon>Marasmiineae</taxon>
        <taxon>Mycenaceae</taxon>
        <taxon>Mycena</taxon>
    </lineage>
</organism>
<dbReference type="InterPro" id="IPR010126">
    <property type="entry name" value="Esterase_phb"/>
</dbReference>
<dbReference type="RefSeq" id="XP_037218865.1">
    <property type="nucleotide sequence ID" value="XM_037365623.1"/>
</dbReference>
<keyword evidence="4" id="KW-0732">Signal</keyword>
<dbReference type="GO" id="GO:0030248">
    <property type="term" value="F:cellulose binding"/>
    <property type="evidence" value="ECO:0007669"/>
    <property type="project" value="InterPro"/>
</dbReference>
<evidence type="ECO:0000256" key="6">
    <source>
        <dbReference type="ARBA" id="ARBA00023180"/>
    </source>
</evidence>
<keyword evidence="6" id="KW-0325">Glycoprotein</keyword>
<dbReference type="SUPFAM" id="SSF53474">
    <property type="entry name" value="alpha/beta-Hydrolases"/>
    <property type="match status" value="2"/>
</dbReference>
<dbReference type="PROSITE" id="PS51164">
    <property type="entry name" value="CBM1_2"/>
    <property type="match status" value="1"/>
</dbReference>
<gene>
    <name evidence="13" type="ORF">MIND_00897700</name>
</gene>
<evidence type="ECO:0000256" key="3">
    <source>
        <dbReference type="ARBA" id="ARBA00022525"/>
    </source>
</evidence>
<dbReference type="Gene3D" id="3.40.50.1820">
    <property type="entry name" value="alpha/beta hydrolase"/>
    <property type="match status" value="1"/>
</dbReference>
<keyword evidence="14" id="KW-1185">Reference proteome</keyword>
<keyword evidence="7 9" id="KW-0119">Carbohydrate metabolism</keyword>
<evidence type="ECO:0000256" key="1">
    <source>
        <dbReference type="ARBA" id="ARBA00004613"/>
    </source>
</evidence>
<evidence type="ECO:0000256" key="7">
    <source>
        <dbReference type="ARBA" id="ARBA00023277"/>
    </source>
</evidence>
<feature type="transmembrane region" description="Helical" evidence="11">
    <location>
        <begin position="41"/>
        <end position="61"/>
    </location>
</feature>
<keyword evidence="5 9" id="KW-0378">Hydrolase</keyword>
<dbReference type="PANTHER" id="PTHR43037:SF3">
    <property type="entry name" value="FERULOYL ESTERASE B"/>
    <property type="match status" value="1"/>
</dbReference>
<evidence type="ECO:0000256" key="9">
    <source>
        <dbReference type="RuleBase" id="RU367147"/>
    </source>
</evidence>
<evidence type="ECO:0000313" key="14">
    <source>
        <dbReference type="Proteomes" id="UP000636479"/>
    </source>
</evidence>
<dbReference type="InterPro" id="IPR050955">
    <property type="entry name" value="Plant_Biomass_Hydrol_Est"/>
</dbReference>
<feature type="compositionally biased region" description="Low complexity" evidence="10">
    <location>
        <begin position="350"/>
        <end position="362"/>
    </location>
</feature>
<sequence>MVHCLRNFSHITKKVTRILMFQCPGITLAHCRKRNTYRMPAFTVTGAFFATALLLSCAYAGTTSTVSNWGDNPSHLPALLVYTPTTVASNPAIVLALHPCGGTGSQFMSQFNIPSYADQLGFPILYPTSNQQLGFNCWDVHSTASTTHNGGGDSQGLAAMVTWATTQFKSDGSRVFIIGASSGAMMANVMAATYPNLFKGAASWSGVPDGCFAGDTSSTPSSPDQSCAQGQRALNTTAAQWVALAKNSDPGYNGSRPAMLITHGTADSLVTIANLGTQLAQWSGVLGLSWSKNITNDPTTNWKRIVYGDGTKLIGFEVAGGGHIPPFQGDATFKFFGLLGGGSVSTTTTVKSTTSASGTTTSAPPPTGSQAAHWEQCGGQGWTGPTTCVAPYKCTVSNPYYSQCL</sequence>
<accession>A0A8H6VZI4</accession>
<feature type="region of interest" description="Disordered" evidence="10">
    <location>
        <begin position="350"/>
        <end position="375"/>
    </location>
</feature>
<protein>
    <recommendedName>
        <fullName evidence="9">Carboxylic ester hydrolase</fullName>
        <ecNumber evidence="9">3.1.1.-</ecNumber>
    </recommendedName>
</protein>
<dbReference type="AlphaFoldDB" id="A0A8H6VZI4"/>
<reference evidence="13" key="1">
    <citation type="submission" date="2020-05" db="EMBL/GenBank/DDBJ databases">
        <title>Mycena genomes resolve the evolution of fungal bioluminescence.</title>
        <authorList>
            <person name="Tsai I.J."/>
        </authorList>
    </citation>
    <scope>NUCLEOTIDE SEQUENCE</scope>
    <source>
        <strain evidence="13">171206Taipei</strain>
    </source>
</reference>
<dbReference type="GO" id="GO:0052689">
    <property type="term" value="F:carboxylic ester hydrolase activity"/>
    <property type="evidence" value="ECO:0007669"/>
    <property type="project" value="UniProtKB-KW"/>
</dbReference>
<comment type="similarity">
    <text evidence="9">Belongs to the carbohydrate esterase 1 (CE1) family.</text>
</comment>
<comment type="subcellular location">
    <subcellularLocation>
        <location evidence="1 9">Secreted</location>
    </subcellularLocation>
</comment>
<dbReference type="Pfam" id="PF10503">
    <property type="entry name" value="Esterase_PHB"/>
    <property type="match status" value="1"/>
</dbReference>
<keyword evidence="11" id="KW-0472">Membrane</keyword>